<accession>F8MM80</accession>
<dbReference type="RefSeq" id="XP_009850305.1">
    <property type="nucleotide sequence ID" value="XM_009852003.1"/>
</dbReference>
<dbReference type="VEuPathDB" id="FungiDB:NEUTE1DRAFT_42325"/>
<proteinExistence type="predicted"/>
<dbReference type="GeneID" id="20827848"/>
<organism evidence="1 2">
    <name type="scientific">Neurospora tetrasperma (strain FGSC 2508 / ATCC MYA-4615 / P0657)</name>
    <dbReference type="NCBI Taxonomy" id="510951"/>
    <lineage>
        <taxon>Eukaryota</taxon>
        <taxon>Fungi</taxon>
        <taxon>Dikarya</taxon>
        <taxon>Ascomycota</taxon>
        <taxon>Pezizomycotina</taxon>
        <taxon>Sordariomycetes</taxon>
        <taxon>Sordariomycetidae</taxon>
        <taxon>Sordariales</taxon>
        <taxon>Sordariaceae</taxon>
        <taxon>Neurospora</taxon>
    </lineage>
</organism>
<sequence length="86" mass="9642">MDRHSSSTACSSSSSPSSSIIRTYQSMDHQWQVYYNYVDVAGSRWLASWLLISSSPSLLFIRRRHASSLAVSCPFHALIRLNASAF</sequence>
<dbReference type="KEGG" id="nte:NEUTE1DRAFT42325"/>
<gene>
    <name evidence="1" type="ORF">NEUTE1DRAFT_42325</name>
</gene>
<dbReference type="EMBL" id="GL891304">
    <property type="protein sequence ID" value="EGO57754.1"/>
    <property type="molecule type" value="Genomic_DNA"/>
</dbReference>
<dbReference type="AlphaFoldDB" id="F8MM80"/>
<evidence type="ECO:0000313" key="1">
    <source>
        <dbReference type="EMBL" id="EGO57754.1"/>
    </source>
</evidence>
<protein>
    <submittedName>
        <fullName evidence="1">Uncharacterized protein</fullName>
    </submittedName>
</protein>
<dbReference type="HOGENOM" id="CLU_2758390_0_0_1"/>
<evidence type="ECO:0000313" key="2">
    <source>
        <dbReference type="Proteomes" id="UP000008065"/>
    </source>
</evidence>
<reference evidence="2" key="1">
    <citation type="journal article" date="2011" name="Genetics">
        <title>Massive changes in genome architecture accompany the transition to self-fertility in the filamentous fungus Neurospora tetrasperma.</title>
        <authorList>
            <person name="Ellison C.E."/>
            <person name="Stajich J.E."/>
            <person name="Jacobson D.J."/>
            <person name="Natvig D.O."/>
            <person name="Lapidus A."/>
            <person name="Foster B."/>
            <person name="Aerts A."/>
            <person name="Riley R."/>
            <person name="Lindquist E.A."/>
            <person name="Grigoriev I.V."/>
            <person name="Taylor J.W."/>
        </authorList>
    </citation>
    <scope>NUCLEOTIDE SEQUENCE [LARGE SCALE GENOMIC DNA]</scope>
    <source>
        <strain evidence="2">FGSC 2508 / P0657</strain>
    </source>
</reference>
<dbReference type="Proteomes" id="UP000008065">
    <property type="component" value="Unassembled WGS sequence"/>
</dbReference>
<keyword evidence="2" id="KW-1185">Reference proteome</keyword>
<name>F8MM80_NEUT8</name>